<dbReference type="RefSeq" id="XP_064663216.1">
    <property type="nucleotide sequence ID" value="XM_064798889.1"/>
</dbReference>
<comment type="caution">
    <text evidence="3">The sequence shown here is derived from an EMBL/GenBank/DDBJ whole genome shotgun (WGS) entry which is preliminary data.</text>
</comment>
<reference evidence="3 4" key="1">
    <citation type="submission" date="2023-08" db="EMBL/GenBank/DDBJ databases">
        <title>Black Yeasts Isolated from many extreme environments.</title>
        <authorList>
            <person name="Coleine C."/>
            <person name="Stajich J.E."/>
            <person name="Selbmann L."/>
        </authorList>
    </citation>
    <scope>NUCLEOTIDE SEQUENCE [LARGE SCALE GENOMIC DNA]</scope>
    <source>
        <strain evidence="3 4">CCFEE 5935</strain>
    </source>
</reference>
<feature type="region of interest" description="Disordered" evidence="1">
    <location>
        <begin position="249"/>
        <end position="268"/>
    </location>
</feature>
<name>A0AAV9PQF9_9PEZI</name>
<organism evidence="3 4">
    <name type="scientific">Saxophila tyrrhenica</name>
    <dbReference type="NCBI Taxonomy" id="1690608"/>
    <lineage>
        <taxon>Eukaryota</taxon>
        <taxon>Fungi</taxon>
        <taxon>Dikarya</taxon>
        <taxon>Ascomycota</taxon>
        <taxon>Pezizomycotina</taxon>
        <taxon>Dothideomycetes</taxon>
        <taxon>Dothideomycetidae</taxon>
        <taxon>Mycosphaerellales</taxon>
        <taxon>Extremaceae</taxon>
        <taxon>Saxophila</taxon>
    </lineage>
</organism>
<dbReference type="InterPro" id="IPR056009">
    <property type="entry name" value="DUF7587"/>
</dbReference>
<sequence length="302" mass="33641">MGMMGSSTAGTQLPSHVGDRLEEIASQCPRYLNRVWTPNSGGDRRLNTPHTIITHAILNRTQPSSIHDVSLDRLTSTVRSHLRNEHGCESMFSSWTQSFHFAWTLAEWKCSTESVDTVYISIVDTKRLPSTCRVLYTPALGHILGTLRVFVHEFLCFGAVAGDAHYAIQYGLLRRYGGPQWPRAKALFMEKVTRADVPVEWRLDSSIMTDGYAYTGPIAEAYHSICFLREMVEKMYGVHTAGSGARIAGPSGDAANSHAATPRDKANAPVTRVPPEVLRLYIDMVGWEHPENFTGLRPLPDR</sequence>
<accession>A0AAV9PQF9</accession>
<evidence type="ECO:0000259" key="2">
    <source>
        <dbReference type="Pfam" id="PF24494"/>
    </source>
</evidence>
<dbReference type="Proteomes" id="UP001337655">
    <property type="component" value="Unassembled WGS sequence"/>
</dbReference>
<proteinExistence type="predicted"/>
<dbReference type="Pfam" id="PF24494">
    <property type="entry name" value="DUF7587"/>
    <property type="match status" value="1"/>
</dbReference>
<feature type="domain" description="DUF7587" evidence="2">
    <location>
        <begin position="29"/>
        <end position="139"/>
    </location>
</feature>
<evidence type="ECO:0000256" key="1">
    <source>
        <dbReference type="SAM" id="MobiDB-lite"/>
    </source>
</evidence>
<dbReference type="AlphaFoldDB" id="A0AAV9PQF9"/>
<keyword evidence="4" id="KW-1185">Reference proteome</keyword>
<evidence type="ECO:0000313" key="4">
    <source>
        <dbReference type="Proteomes" id="UP001337655"/>
    </source>
</evidence>
<gene>
    <name evidence="3" type="ORF">LTR77_001628</name>
</gene>
<dbReference type="EMBL" id="JAVRRT010000002">
    <property type="protein sequence ID" value="KAK5174547.1"/>
    <property type="molecule type" value="Genomic_DNA"/>
</dbReference>
<dbReference type="GeneID" id="89922976"/>
<evidence type="ECO:0000313" key="3">
    <source>
        <dbReference type="EMBL" id="KAK5174547.1"/>
    </source>
</evidence>
<protein>
    <recommendedName>
        <fullName evidence="2">DUF7587 domain-containing protein</fullName>
    </recommendedName>
</protein>